<dbReference type="PANTHER" id="PTHR44019:SF8">
    <property type="entry name" value="POC1 CENTRIOLAR PROTEIN HOMOLOG"/>
    <property type="match status" value="1"/>
</dbReference>
<dbReference type="Gene3D" id="3.40.50.300">
    <property type="entry name" value="P-loop containing nucleotide triphosphate hydrolases"/>
    <property type="match status" value="1"/>
</dbReference>
<dbReference type="Pfam" id="PF00400">
    <property type="entry name" value="WD40"/>
    <property type="match status" value="1"/>
</dbReference>
<feature type="repeat" description="WD" evidence="3">
    <location>
        <begin position="1085"/>
        <end position="1119"/>
    </location>
</feature>
<evidence type="ECO:0000313" key="6">
    <source>
        <dbReference type="Proteomes" id="UP000327294"/>
    </source>
</evidence>
<sequence>MRWNSSRRSRPSRRRLVRNGLLAGAAVLFIVLAVSMLTAENVNAANGRAGVASLFVGIASLAVALADYFRHDETPPDPAALADNLALTLRAQWLEEAEGRRLRNPRVLPLAWSATSRNVADRLGPGSLTEPGAVNAARVLRMRLSGRFDGRFDQVTRQLAQGFERLPNRRLVILGEPGAGKTVVALLLTLGLLAEREQGGAVPVLLPASSWDPVRESLDGWTVQTLASAYYNGRTEIPRLLLDHGLLLPVLDGLDEIPEAARRSAVRTANQAIGTERPIVVTCRAAEYEDLIRGGAPVLRRAPVVEVQPVGAEDVIAYLQDMDWPATMGANAWDGLLARLEAEPDSALAQALSTPLMISTARLVYQHGGDPAELLDTVRFDCRYAVEEHLTDRLVDAAYASAPTAAGDPSGAAGPDLGWTAEQARRWLTFLAGYLHDHRERDLAWWRMSERLLSRWVVPGIGIGAGLLLTIASALWGRVAYGVDVGSVGNNIPSFSAVIGGGFAVLATIVCYANPNRAPGRLSLAVRGSWARLGRGFRNGAVLTAVSVAPLIVGATIVIAITAEGSSWSLYAIELYFRMGMICAALATVIGLALAAQQWLEAPPARATAQVGPLHSLMHDRRSSVVGAVVSGGVVGATGLIGWTAGDFTGRLVFRVVTGWAGRPGTSDPGSLARDSAKAMLGHFEEDPHRLILGPAMLLPAAAFGLLVLLTRAWPRFVVTRLCLAARGRLPWRLMAFLADARERELLRQSGSVYQFRHVRLQETLAARTRPPSDRTGAARPAAGPGVSRRLILGAGVATSAALITGISLPKDDSRAVLDGHGAPVGPVAWFAGGRRIVSGDEKGGMRVWTAKGNALRDLPLSGRQRITAIAGDDRDELLAVGTDTGRVLTWSVRDGVWRKLPIESDGADILTIAFRPGERLLVAGDEEAVLHSWTWHQGRYGRYKQLAYDTELLDYATLAGLAFDPAGALAVMGEEGSVILDAPNNRGRTSTLLGKDASLTLMSYGNATSLGFSEDARNLAAVGKTGKLHLWSLPDEIPLPVPDIRWATAVAFNPAEPSQLAVGDDDGVLWLWDAGSDPTSAVPHHGHVGGINSLVFNPTGDRVVTSGDDHTLRLWATG</sequence>
<dbReference type="KEGG" id="sphv:F9278_42365"/>
<dbReference type="InterPro" id="IPR050505">
    <property type="entry name" value="WDR55/POC1"/>
</dbReference>
<feature type="transmembrane region" description="Helical" evidence="4">
    <location>
        <begin position="625"/>
        <end position="645"/>
    </location>
</feature>
<evidence type="ECO:0000256" key="4">
    <source>
        <dbReference type="SAM" id="Phobius"/>
    </source>
</evidence>
<dbReference type="InterPro" id="IPR015943">
    <property type="entry name" value="WD40/YVTN_repeat-like_dom_sf"/>
</dbReference>
<keyword evidence="6" id="KW-1185">Reference proteome</keyword>
<keyword evidence="4" id="KW-0472">Membrane</keyword>
<dbReference type="InterPro" id="IPR027417">
    <property type="entry name" value="P-loop_NTPase"/>
</dbReference>
<evidence type="ECO:0000256" key="2">
    <source>
        <dbReference type="ARBA" id="ARBA00022737"/>
    </source>
</evidence>
<reference evidence="5 6" key="1">
    <citation type="submission" date="2019-10" db="EMBL/GenBank/DDBJ databases">
        <title>Streptomyces sp. strain GY16 isolated from leaves of Broussonetia papyrifera.</title>
        <authorList>
            <person name="Mo P."/>
        </authorList>
    </citation>
    <scope>NUCLEOTIDE SEQUENCE [LARGE SCALE GENOMIC DNA]</scope>
    <source>
        <strain evidence="5 6">GY16</strain>
    </source>
</reference>
<dbReference type="PROSITE" id="PS50294">
    <property type="entry name" value="WD_REPEATS_REGION"/>
    <property type="match status" value="1"/>
</dbReference>
<feature type="transmembrane region" description="Helical" evidence="4">
    <location>
        <begin position="456"/>
        <end position="475"/>
    </location>
</feature>
<protein>
    <recommendedName>
        <fullName evidence="7">NACHT domain-containing protein</fullName>
    </recommendedName>
</protein>
<keyword evidence="2" id="KW-0677">Repeat</keyword>
<dbReference type="SMART" id="SM00320">
    <property type="entry name" value="WD40"/>
    <property type="match status" value="6"/>
</dbReference>
<dbReference type="InterPro" id="IPR036322">
    <property type="entry name" value="WD40_repeat_dom_sf"/>
</dbReference>
<evidence type="ECO:0008006" key="7">
    <source>
        <dbReference type="Google" id="ProtNLM"/>
    </source>
</evidence>
<dbReference type="PROSITE" id="PS50082">
    <property type="entry name" value="WD_REPEATS_2"/>
    <property type="match status" value="2"/>
</dbReference>
<feature type="transmembrane region" description="Helical" evidence="4">
    <location>
        <begin position="575"/>
        <end position="596"/>
    </location>
</feature>
<feature type="repeat" description="WD" evidence="3">
    <location>
        <begin position="818"/>
        <end position="849"/>
    </location>
</feature>
<organism evidence="5 6">
    <name type="scientific">Streptomyces phaeolivaceus</name>
    <dbReference type="NCBI Taxonomy" id="2653200"/>
    <lineage>
        <taxon>Bacteria</taxon>
        <taxon>Bacillati</taxon>
        <taxon>Actinomycetota</taxon>
        <taxon>Actinomycetes</taxon>
        <taxon>Kitasatosporales</taxon>
        <taxon>Streptomycetaceae</taxon>
        <taxon>Streptomyces</taxon>
    </lineage>
</organism>
<feature type="transmembrane region" description="Helical" evidence="4">
    <location>
        <begin position="49"/>
        <end position="69"/>
    </location>
</feature>
<gene>
    <name evidence="5" type="ORF">F9278_42365</name>
</gene>
<dbReference type="PANTHER" id="PTHR44019">
    <property type="entry name" value="WD REPEAT-CONTAINING PROTEIN 55"/>
    <property type="match status" value="1"/>
</dbReference>
<dbReference type="Gene3D" id="2.130.10.10">
    <property type="entry name" value="YVTN repeat-like/Quinoprotein amine dehydrogenase"/>
    <property type="match status" value="2"/>
</dbReference>
<proteinExistence type="predicted"/>
<dbReference type="EMBL" id="CP045096">
    <property type="protein sequence ID" value="QFR01737.1"/>
    <property type="molecule type" value="Genomic_DNA"/>
</dbReference>
<dbReference type="SUPFAM" id="SSF50978">
    <property type="entry name" value="WD40 repeat-like"/>
    <property type="match status" value="1"/>
</dbReference>
<dbReference type="RefSeq" id="WP_193241891.1">
    <property type="nucleotide sequence ID" value="NZ_CP045096.1"/>
</dbReference>
<dbReference type="Proteomes" id="UP000327294">
    <property type="component" value="Chromosome"/>
</dbReference>
<keyword evidence="4" id="KW-0812">Transmembrane</keyword>
<dbReference type="InterPro" id="IPR001680">
    <property type="entry name" value="WD40_rpt"/>
</dbReference>
<evidence type="ECO:0000313" key="5">
    <source>
        <dbReference type="EMBL" id="QFR01737.1"/>
    </source>
</evidence>
<evidence type="ECO:0000256" key="1">
    <source>
        <dbReference type="ARBA" id="ARBA00022574"/>
    </source>
</evidence>
<dbReference type="SUPFAM" id="SSF52540">
    <property type="entry name" value="P-loop containing nucleoside triphosphate hydrolases"/>
    <property type="match status" value="1"/>
</dbReference>
<keyword evidence="1 3" id="KW-0853">WD repeat</keyword>
<feature type="transmembrane region" description="Helical" evidence="4">
    <location>
        <begin position="541"/>
        <end position="563"/>
    </location>
</feature>
<feature type="transmembrane region" description="Helical" evidence="4">
    <location>
        <begin position="495"/>
        <end position="513"/>
    </location>
</feature>
<evidence type="ECO:0000256" key="3">
    <source>
        <dbReference type="PROSITE-ProRule" id="PRU00221"/>
    </source>
</evidence>
<keyword evidence="4" id="KW-1133">Transmembrane helix</keyword>
<name>A0A5P8KFE2_9ACTN</name>
<accession>A0A5P8KFE2</accession>
<dbReference type="AlphaFoldDB" id="A0A5P8KFE2"/>